<evidence type="ECO:0000256" key="4">
    <source>
        <dbReference type="ARBA" id="ARBA00022824"/>
    </source>
</evidence>
<proteinExistence type="inferred from homology"/>
<comment type="subcellular location">
    <subcellularLocation>
        <location evidence="1 8">Endoplasmic reticulum membrane</location>
        <topology evidence="1 8">Multi-pass membrane protein</topology>
    </subcellularLocation>
</comment>
<feature type="transmembrane region" description="Helical" evidence="8">
    <location>
        <begin position="18"/>
        <end position="35"/>
    </location>
</feature>
<dbReference type="InterPro" id="IPR009613">
    <property type="entry name" value="LMF"/>
</dbReference>
<keyword evidence="6 8" id="KW-0472">Membrane</keyword>
<feature type="transmembrane region" description="Helical" evidence="8">
    <location>
        <begin position="263"/>
        <end position="290"/>
    </location>
</feature>
<evidence type="ECO:0000256" key="3">
    <source>
        <dbReference type="ARBA" id="ARBA00022692"/>
    </source>
</evidence>
<evidence type="ECO:0000256" key="2">
    <source>
        <dbReference type="ARBA" id="ARBA00005512"/>
    </source>
</evidence>
<keyword evidence="7" id="KW-0325">Glycoprotein</keyword>
<feature type="transmembrane region" description="Helical" evidence="8">
    <location>
        <begin position="394"/>
        <end position="414"/>
    </location>
</feature>
<feature type="domain" description="Lipase maturation factor 1/2 N-terminal" evidence="9">
    <location>
        <begin position="134"/>
        <end position="293"/>
    </location>
</feature>
<dbReference type="Pfam" id="PF25179">
    <property type="entry name" value="LMF1_C"/>
    <property type="match status" value="1"/>
</dbReference>
<feature type="non-terminal residue" evidence="11">
    <location>
        <position position="1"/>
    </location>
</feature>
<reference evidence="11" key="1">
    <citation type="submission" date="2015-11" db="EMBL/GenBank/DDBJ databases">
        <title>De novo transcriptome assembly of four potential Pierce s Disease insect vectors from Arizona vineyards.</title>
        <authorList>
            <person name="Tassone E.E."/>
        </authorList>
    </citation>
    <scope>NUCLEOTIDE SEQUENCE</scope>
</reference>
<evidence type="ECO:0000259" key="9">
    <source>
        <dbReference type="Pfam" id="PF06762"/>
    </source>
</evidence>
<organism evidence="11">
    <name type="scientific">Cuerna arida</name>
    <dbReference type="NCBI Taxonomy" id="1464854"/>
    <lineage>
        <taxon>Eukaryota</taxon>
        <taxon>Metazoa</taxon>
        <taxon>Ecdysozoa</taxon>
        <taxon>Arthropoda</taxon>
        <taxon>Hexapoda</taxon>
        <taxon>Insecta</taxon>
        <taxon>Pterygota</taxon>
        <taxon>Neoptera</taxon>
        <taxon>Paraneoptera</taxon>
        <taxon>Hemiptera</taxon>
        <taxon>Auchenorrhyncha</taxon>
        <taxon>Membracoidea</taxon>
        <taxon>Cicadellidae</taxon>
        <taxon>Cicadellinae</taxon>
        <taxon>Proconiini</taxon>
        <taxon>Cuerna</taxon>
    </lineage>
</organism>
<dbReference type="PANTHER" id="PTHR14463">
    <property type="entry name" value="LIPASE MATURATION FACTOR"/>
    <property type="match status" value="1"/>
</dbReference>
<name>A0A1B6G1Q7_9HEMI</name>
<evidence type="ECO:0000259" key="10">
    <source>
        <dbReference type="Pfam" id="PF25179"/>
    </source>
</evidence>
<dbReference type="Pfam" id="PF06762">
    <property type="entry name" value="LMF1"/>
    <property type="match status" value="1"/>
</dbReference>
<comment type="similarity">
    <text evidence="2 8">Belongs to the lipase maturation factor family.</text>
</comment>
<dbReference type="GO" id="GO:0051604">
    <property type="term" value="P:protein maturation"/>
    <property type="evidence" value="ECO:0007669"/>
    <property type="project" value="InterPro"/>
</dbReference>
<feature type="transmembrane region" description="Helical" evidence="8">
    <location>
        <begin position="348"/>
        <end position="373"/>
    </location>
</feature>
<evidence type="ECO:0000256" key="1">
    <source>
        <dbReference type="ARBA" id="ARBA00004477"/>
    </source>
</evidence>
<evidence type="ECO:0000256" key="5">
    <source>
        <dbReference type="ARBA" id="ARBA00022989"/>
    </source>
</evidence>
<evidence type="ECO:0000256" key="6">
    <source>
        <dbReference type="ARBA" id="ARBA00023136"/>
    </source>
</evidence>
<gene>
    <name evidence="11" type="ORF">g.285</name>
</gene>
<dbReference type="GO" id="GO:0005789">
    <property type="term" value="C:endoplasmic reticulum membrane"/>
    <property type="evidence" value="ECO:0007669"/>
    <property type="project" value="UniProtKB-SubCell"/>
</dbReference>
<dbReference type="InterPro" id="IPR057433">
    <property type="entry name" value="LMF1/2_C"/>
</dbReference>
<feature type="domain" description="Lipase maturation factor 1/2 C-terminal" evidence="10">
    <location>
        <begin position="459"/>
        <end position="578"/>
    </location>
</feature>
<dbReference type="AlphaFoldDB" id="A0A1B6G1Q7"/>
<feature type="transmembrane region" description="Helical" evidence="8">
    <location>
        <begin position="231"/>
        <end position="251"/>
    </location>
</feature>
<evidence type="ECO:0000313" key="11">
    <source>
        <dbReference type="EMBL" id="JAS56377.1"/>
    </source>
</evidence>
<keyword evidence="4 8" id="KW-0256">Endoplasmic reticulum</keyword>
<keyword evidence="5 8" id="KW-1133">Transmembrane helix</keyword>
<dbReference type="EMBL" id="GECZ01013392">
    <property type="protein sequence ID" value="JAS56377.1"/>
    <property type="molecule type" value="Transcribed_RNA"/>
</dbReference>
<evidence type="ECO:0000256" key="8">
    <source>
        <dbReference type="RuleBase" id="RU361229"/>
    </source>
</evidence>
<dbReference type="InterPro" id="IPR057434">
    <property type="entry name" value="LMF1/2_N"/>
</dbReference>
<feature type="transmembrane region" description="Helical" evidence="8">
    <location>
        <begin position="302"/>
        <end position="328"/>
    </location>
</feature>
<protein>
    <recommendedName>
        <fullName evidence="8">Lipase maturation factor</fullName>
    </recommendedName>
</protein>
<dbReference type="PANTHER" id="PTHR14463:SF5">
    <property type="entry name" value="LIPASE MATURATION FACTOR 2"/>
    <property type="match status" value="1"/>
</dbReference>
<evidence type="ECO:0000256" key="7">
    <source>
        <dbReference type="ARBA" id="ARBA00023180"/>
    </source>
</evidence>
<sequence>SLSVQSAVKMIPNIRRTFLQSISLLYLIAFVSYYIELPGLVGSNGIVPANEAFKSDPKLTIFQNFIQNPSLIHFHRLFTVNLEHFIELLSIYGVIVAAIGYSTKSACNSTTFAILWLSYKSLCDCGPIFYTAIFDNLLLEIGFLCIFLAPFYKPAERLNQTHPADRITYWLLKWLLARYVFIAAFTRYNADPTGTRPWLDFKVIRSYLLSTPLPIDLTWFAYKAPTWVHKIVWIAFDTISITSPILYFVPLRPIRVATFIYQIILQTMALLTLNFGPLNVAVIFLHFVLLHNGDATKKRSSWFANIFAFILVSLVYQLVAFAVLFNINITNGVLVVDRIHKPYKVDEFVSFAMLITMTVVFISLAGTMLRSIIDIIWPKAPQKKDRKKHSFFDSRIITSLTTIFYLLMALVVFYSSLLTLKSVNWPPEKLQGGKADVDTFEKLSKWRILHSYEEPVAFRSNRPEIVLEASYGSEQGPWIELNIGHKPGKLQTIPSIIVPFAPRLDYKFWSAAKSDLKNNPWLISFVYRLLQGQQSMKQFFINSQFKKPNFIKASLYIYQFNTNSNSSMWKRQRKEDYFQIFGGSQDKILMKLVKESKIAYPFEAKDAAKSRPSFV</sequence>
<feature type="transmembrane region" description="Helical" evidence="8">
    <location>
        <begin position="91"/>
        <end position="117"/>
    </location>
</feature>
<accession>A0A1B6G1Q7</accession>
<feature type="transmembrane region" description="Helical" evidence="8">
    <location>
        <begin position="129"/>
        <end position="152"/>
    </location>
</feature>
<comment type="function">
    <text evidence="8">Involved in the maturation of specific proteins in the endoplasmic reticulum.</text>
</comment>
<keyword evidence="3 8" id="KW-0812">Transmembrane</keyword>
<feature type="transmembrane region" description="Helical" evidence="8">
    <location>
        <begin position="167"/>
        <end position="186"/>
    </location>
</feature>
<feature type="non-terminal residue" evidence="11">
    <location>
        <position position="615"/>
    </location>
</feature>